<organism evidence="9 10">
    <name type="scientific">Erysipelothrix inopinata</name>
    <dbReference type="NCBI Taxonomy" id="225084"/>
    <lineage>
        <taxon>Bacteria</taxon>
        <taxon>Bacillati</taxon>
        <taxon>Bacillota</taxon>
        <taxon>Erysipelotrichia</taxon>
        <taxon>Erysipelotrichales</taxon>
        <taxon>Erysipelotrichaceae</taxon>
        <taxon>Erysipelothrix</taxon>
    </lineage>
</organism>
<dbReference type="AlphaFoldDB" id="A0A7G9RYM6"/>
<dbReference type="Pfam" id="PF00753">
    <property type="entry name" value="Lactamase_B"/>
    <property type="match status" value="1"/>
</dbReference>
<dbReference type="InterPro" id="IPR011108">
    <property type="entry name" value="RMMBL"/>
</dbReference>
<dbReference type="EMBL" id="CP060715">
    <property type="protein sequence ID" value="QNN60701.1"/>
    <property type="molecule type" value="Genomic_DNA"/>
</dbReference>
<dbReference type="InterPro" id="IPR041636">
    <property type="entry name" value="RNase_J_C"/>
</dbReference>
<proteinExistence type="predicted"/>
<sequence>MDKIRFLALGGLDEDGKNMSLVEINDEIYVIDAGLKYPQTDQLGVETVIPDMSYLKQRADRVKGIFITHGHDDVMGALPYLIKEVNAPIYTTPLIALMIEDIFKENKIRNTSIFRIKRNGRFRINSRECVAFGVTHSIPDSFGIAISSDQGYIVHGSEYIIDFNVKNASFESDIASISEIGKRGVFLLTAESVGAKRTGFTSPNHRIDKRLERVLEDTEERVFVTLYEQNIYRLMEVIETAQKFKRRIFFYGEKQRRLVRHLEKLNYIKLPKNLEIAPEEFNNDIKNVIIIVSDVGPTVFRKMTRIAMGEDQVVDIKETDHVIVASPEVPGTEAEAGLMVNELFKDGVGVTTMNYKEVLSMHASIEDLKMMISIFKPRYYVPVKGEYQNLVANANIATDMGISAANIVILDNGQVAEFVDGRLKSTSEIVKLEDLLIDGKDHLDTSGLVLRDRQTLATDGAIIVGIVLNNKTKEVIGGPDIQSRGVIYLKDADNVMKEVGNILENKIAEMVKEKKYDNITARNEARDLMSKFVYKQTGKRPMILPVIIEIRV</sequence>
<accession>A0A7G9RYM6</accession>
<evidence type="ECO:0000256" key="2">
    <source>
        <dbReference type="ARBA" id="ARBA00022722"/>
    </source>
</evidence>
<keyword evidence="2" id="KW-0540">Nuclease</keyword>
<evidence type="ECO:0000256" key="4">
    <source>
        <dbReference type="ARBA" id="ARBA00022801"/>
    </source>
</evidence>
<dbReference type="InterPro" id="IPR055132">
    <property type="entry name" value="RNase_J_b_CASP"/>
</dbReference>
<dbReference type="GO" id="GO:0004527">
    <property type="term" value="F:exonuclease activity"/>
    <property type="evidence" value="ECO:0007669"/>
    <property type="project" value="UniProtKB-KW"/>
</dbReference>
<name>A0A7G9RYM6_9FIRM</name>
<gene>
    <name evidence="9" type="ORF">H9L01_10105</name>
</gene>
<dbReference type="CDD" id="cd07714">
    <property type="entry name" value="RNaseJ_MBL-fold"/>
    <property type="match status" value="1"/>
</dbReference>
<dbReference type="InterPro" id="IPR001279">
    <property type="entry name" value="Metallo-B-lactamas"/>
</dbReference>
<evidence type="ECO:0000256" key="6">
    <source>
        <dbReference type="ARBA" id="ARBA00022839"/>
    </source>
</evidence>
<dbReference type="Gene3D" id="3.40.50.10710">
    <property type="entry name" value="Metallo-hydrolase/oxidoreductase"/>
    <property type="match status" value="1"/>
</dbReference>
<dbReference type="Gene3D" id="3.10.20.580">
    <property type="match status" value="1"/>
</dbReference>
<feature type="domain" description="Metallo-beta-lactamase" evidence="8">
    <location>
        <begin position="16"/>
        <end position="205"/>
    </location>
</feature>
<dbReference type="Proteomes" id="UP000515928">
    <property type="component" value="Chromosome"/>
</dbReference>
<evidence type="ECO:0000256" key="3">
    <source>
        <dbReference type="ARBA" id="ARBA00022723"/>
    </source>
</evidence>
<dbReference type="GO" id="GO:0046872">
    <property type="term" value="F:metal ion binding"/>
    <property type="evidence" value="ECO:0007669"/>
    <property type="project" value="UniProtKB-KW"/>
</dbReference>
<keyword evidence="6" id="KW-0269">Exonuclease</keyword>
<reference evidence="9 10" key="1">
    <citation type="submission" date="2020-08" db="EMBL/GenBank/DDBJ databases">
        <title>Genome sequence of Erysipelothrix inopinata DSM 15511T.</title>
        <authorList>
            <person name="Hyun D.-W."/>
            <person name="Bae J.-W."/>
        </authorList>
    </citation>
    <scope>NUCLEOTIDE SEQUENCE [LARGE SCALE GENOMIC DNA]</scope>
    <source>
        <strain evidence="9 10">DSM 15511</strain>
    </source>
</reference>
<dbReference type="SMART" id="SM00849">
    <property type="entry name" value="Lactamase_B"/>
    <property type="match status" value="1"/>
</dbReference>
<dbReference type="NCBIfam" id="TIGR00649">
    <property type="entry name" value="MG423"/>
    <property type="match status" value="1"/>
</dbReference>
<evidence type="ECO:0000259" key="8">
    <source>
        <dbReference type="SMART" id="SM00849"/>
    </source>
</evidence>
<dbReference type="GO" id="GO:0003723">
    <property type="term" value="F:RNA binding"/>
    <property type="evidence" value="ECO:0007669"/>
    <property type="project" value="UniProtKB-KW"/>
</dbReference>
<dbReference type="PANTHER" id="PTHR43694">
    <property type="entry name" value="RIBONUCLEASE J"/>
    <property type="match status" value="1"/>
</dbReference>
<keyword evidence="10" id="KW-1185">Reference proteome</keyword>
<evidence type="ECO:0000313" key="10">
    <source>
        <dbReference type="Proteomes" id="UP000515928"/>
    </source>
</evidence>
<evidence type="ECO:0000313" key="9">
    <source>
        <dbReference type="EMBL" id="QNN60701.1"/>
    </source>
</evidence>
<dbReference type="Pfam" id="PF07521">
    <property type="entry name" value="RMMBL"/>
    <property type="match status" value="1"/>
</dbReference>
<keyword evidence="1" id="KW-0963">Cytoplasm</keyword>
<dbReference type="Gene3D" id="3.60.15.10">
    <property type="entry name" value="Ribonuclease Z/Hydroxyacylglutathione hydrolase-like"/>
    <property type="match status" value="1"/>
</dbReference>
<protein>
    <submittedName>
        <fullName evidence="9">Ribonuclease J</fullName>
    </submittedName>
</protein>
<dbReference type="InterPro" id="IPR036866">
    <property type="entry name" value="RibonucZ/Hydroxyglut_hydro"/>
</dbReference>
<dbReference type="Pfam" id="PF17770">
    <property type="entry name" value="RNase_J_C"/>
    <property type="match status" value="1"/>
</dbReference>
<evidence type="ECO:0000256" key="5">
    <source>
        <dbReference type="ARBA" id="ARBA00022833"/>
    </source>
</evidence>
<keyword evidence="7" id="KW-0694">RNA-binding</keyword>
<keyword evidence="5" id="KW-0862">Zinc</keyword>
<keyword evidence="4" id="KW-0378">Hydrolase</keyword>
<dbReference type="Pfam" id="PF22505">
    <property type="entry name" value="RNase_J_b_CASP"/>
    <property type="match status" value="1"/>
</dbReference>
<dbReference type="PANTHER" id="PTHR43694:SF1">
    <property type="entry name" value="RIBONUCLEASE J"/>
    <property type="match status" value="1"/>
</dbReference>
<dbReference type="KEGG" id="eio:H9L01_10105"/>
<dbReference type="SUPFAM" id="SSF56281">
    <property type="entry name" value="Metallo-hydrolase/oxidoreductase"/>
    <property type="match status" value="1"/>
</dbReference>
<dbReference type="InterPro" id="IPR004613">
    <property type="entry name" value="RNase_J"/>
</dbReference>
<dbReference type="RefSeq" id="WP_187533824.1">
    <property type="nucleotide sequence ID" value="NZ_CBCSHU010000024.1"/>
</dbReference>
<evidence type="ECO:0000256" key="1">
    <source>
        <dbReference type="ARBA" id="ARBA00022490"/>
    </source>
</evidence>
<evidence type="ECO:0000256" key="7">
    <source>
        <dbReference type="ARBA" id="ARBA00022884"/>
    </source>
</evidence>
<keyword evidence="3" id="KW-0479">Metal-binding</keyword>
<dbReference type="InterPro" id="IPR042173">
    <property type="entry name" value="RNase_J_2"/>
</dbReference>